<dbReference type="NCBIfam" id="TIGR00516">
    <property type="entry name" value="acpS"/>
    <property type="match status" value="1"/>
</dbReference>
<dbReference type="GO" id="GO:0008897">
    <property type="term" value="F:holo-[acyl-carrier-protein] synthase activity"/>
    <property type="evidence" value="ECO:0007669"/>
    <property type="project" value="UniProtKB-EC"/>
</dbReference>
<dbReference type="EMBL" id="LN907858">
    <property type="protein sequence ID" value="CUU39300.1"/>
    <property type="molecule type" value="Genomic_DNA"/>
</dbReference>
<keyword evidence="3" id="KW-0479">Metal-binding</keyword>
<keyword evidence="5" id="KW-0460">Magnesium</keyword>
<dbReference type="InterPro" id="IPR004568">
    <property type="entry name" value="Ppantetheine-prot_Trfase_dom"/>
</dbReference>
<dbReference type="EC" id="2.7.8.7" evidence="9"/>
<dbReference type="GO" id="GO:0000287">
    <property type="term" value="F:magnesium ion binding"/>
    <property type="evidence" value="ECO:0007669"/>
    <property type="project" value="InterPro"/>
</dbReference>
<evidence type="ECO:0000256" key="4">
    <source>
        <dbReference type="ARBA" id="ARBA00022832"/>
    </source>
</evidence>
<name>A0A099UFB8_9HELI</name>
<evidence type="ECO:0000256" key="1">
    <source>
        <dbReference type="ARBA" id="ARBA00022516"/>
    </source>
</evidence>
<dbReference type="InterPro" id="IPR008278">
    <property type="entry name" value="4-PPantetheinyl_Trfase_dom"/>
</dbReference>
<dbReference type="SUPFAM" id="SSF56214">
    <property type="entry name" value="4'-phosphopantetheinyl transferase"/>
    <property type="match status" value="1"/>
</dbReference>
<dbReference type="GO" id="GO:0006633">
    <property type="term" value="P:fatty acid biosynthetic process"/>
    <property type="evidence" value="ECO:0007669"/>
    <property type="project" value="UniProtKB-KW"/>
</dbReference>
<evidence type="ECO:0000313" key="9">
    <source>
        <dbReference type="EMBL" id="CUU39300.1"/>
    </source>
</evidence>
<proteinExistence type="predicted"/>
<evidence type="ECO:0000256" key="3">
    <source>
        <dbReference type="ARBA" id="ARBA00022723"/>
    </source>
</evidence>
<dbReference type="Pfam" id="PF01648">
    <property type="entry name" value="ACPS"/>
    <property type="match status" value="1"/>
</dbReference>
<organism evidence="9 10">
    <name type="scientific">Helicobacter typhlonius</name>
    <dbReference type="NCBI Taxonomy" id="76936"/>
    <lineage>
        <taxon>Bacteria</taxon>
        <taxon>Pseudomonadati</taxon>
        <taxon>Campylobacterota</taxon>
        <taxon>Epsilonproteobacteria</taxon>
        <taxon>Campylobacterales</taxon>
        <taxon>Helicobacteraceae</taxon>
        <taxon>Helicobacter</taxon>
    </lineage>
</organism>
<evidence type="ECO:0000256" key="5">
    <source>
        <dbReference type="ARBA" id="ARBA00022842"/>
    </source>
</evidence>
<dbReference type="NCBIfam" id="TIGR00556">
    <property type="entry name" value="pantethn_trn"/>
    <property type="match status" value="1"/>
</dbReference>
<protein>
    <submittedName>
        <fullName evidence="9">Holo-[acyl-carrier protein] synthase</fullName>
        <ecNumber evidence="9">2.7.8.7</ecNumber>
    </submittedName>
</protein>
<keyword evidence="2 9" id="KW-0808">Transferase</keyword>
<evidence type="ECO:0000259" key="8">
    <source>
        <dbReference type="Pfam" id="PF01648"/>
    </source>
</evidence>
<dbReference type="Proteomes" id="UP000064525">
    <property type="component" value="Chromosome I"/>
</dbReference>
<dbReference type="PATRIC" id="fig|76936.10.peg.403"/>
<dbReference type="KEGG" id="hty:BN2458_PEG0414"/>
<dbReference type="AlphaFoldDB" id="A0A099UFB8"/>
<evidence type="ECO:0000256" key="2">
    <source>
        <dbReference type="ARBA" id="ARBA00022679"/>
    </source>
</evidence>
<dbReference type="InterPro" id="IPR037143">
    <property type="entry name" value="4-PPantetheinyl_Trfase_dom_sf"/>
</dbReference>
<keyword evidence="1" id="KW-0444">Lipid biosynthesis</keyword>
<gene>
    <name evidence="9" type="ORF">BN2458_PEG0414</name>
</gene>
<dbReference type="Gene3D" id="3.90.470.20">
    <property type="entry name" value="4'-phosphopantetheinyl transferase domain"/>
    <property type="match status" value="1"/>
</dbReference>
<keyword evidence="7" id="KW-0275">Fatty acid biosynthesis</keyword>
<feature type="domain" description="4'-phosphopantetheinyl transferase" evidence="8">
    <location>
        <begin position="89"/>
        <end position="140"/>
    </location>
</feature>
<keyword evidence="4" id="KW-0276">Fatty acid metabolism</keyword>
<accession>A0A099UFB8</accession>
<reference evidence="10" key="1">
    <citation type="submission" date="2015-11" db="EMBL/GenBank/DDBJ databases">
        <authorList>
            <person name="Anvar S.Y."/>
        </authorList>
    </citation>
    <scope>NUCLEOTIDE SEQUENCE [LARGE SCALE GENOMIC DNA]</scope>
</reference>
<sequence>MIGIDIISIARMRGFVEKFGIKGLRRFLSDEEIVLCLIESINSHNDFIANHRASARVDSKTTFDNFQNTALGGDSKSLHHIKILQALNITRVAGFWAAKEACSKALGVGIGRELGFLDIKIRKTTKKAPLVCLSDEKMAYFGVKQLSLSISHDGGFAIAAVICV</sequence>
<evidence type="ECO:0000256" key="6">
    <source>
        <dbReference type="ARBA" id="ARBA00023098"/>
    </source>
</evidence>
<keyword evidence="6" id="KW-0443">Lipid metabolism</keyword>
<evidence type="ECO:0000256" key="7">
    <source>
        <dbReference type="ARBA" id="ARBA00023160"/>
    </source>
</evidence>
<evidence type="ECO:0000313" key="10">
    <source>
        <dbReference type="Proteomes" id="UP000064525"/>
    </source>
</evidence>
<dbReference type="InterPro" id="IPR002582">
    <property type="entry name" value="ACPS"/>
</dbReference>